<feature type="region of interest" description="Disordered" evidence="4">
    <location>
        <begin position="1"/>
        <end position="20"/>
    </location>
</feature>
<feature type="compositionally biased region" description="Basic and acidic residues" evidence="4">
    <location>
        <begin position="1"/>
        <end position="15"/>
    </location>
</feature>
<dbReference type="InterPro" id="IPR015927">
    <property type="entry name" value="Peptidase_S24_S26A/B/C"/>
</dbReference>
<keyword evidence="1" id="KW-0805">Transcription regulation</keyword>
<dbReference type="RefSeq" id="YP_009055229.1">
    <property type="nucleotide sequence ID" value="NC_024782.1"/>
</dbReference>
<dbReference type="CDD" id="cd00093">
    <property type="entry name" value="HTH_XRE"/>
    <property type="match status" value="1"/>
</dbReference>
<dbReference type="PROSITE" id="PS50943">
    <property type="entry name" value="HTH_CROC1"/>
    <property type="match status" value="1"/>
</dbReference>
<dbReference type="SUPFAM" id="SSF51306">
    <property type="entry name" value="LexA/Signal peptidase"/>
    <property type="match status" value="1"/>
</dbReference>
<dbReference type="PANTHER" id="PTHR40661">
    <property type="match status" value="1"/>
</dbReference>
<protein>
    <submittedName>
        <fullName evidence="6">C repressor</fullName>
    </submittedName>
</protein>
<dbReference type="EMBL" id="KF475786">
    <property type="protein sequence ID" value="AGZ17196.1"/>
    <property type="molecule type" value="Genomic_DNA"/>
</dbReference>
<evidence type="ECO:0000256" key="2">
    <source>
        <dbReference type="ARBA" id="ARBA00023125"/>
    </source>
</evidence>
<dbReference type="SMART" id="SM00530">
    <property type="entry name" value="HTH_XRE"/>
    <property type="match status" value="1"/>
</dbReference>
<keyword evidence="2" id="KW-0238">DNA-binding</keyword>
<evidence type="ECO:0000256" key="1">
    <source>
        <dbReference type="ARBA" id="ARBA00023015"/>
    </source>
</evidence>
<reference evidence="6 7" key="1">
    <citation type="submission" date="2013-07" db="EMBL/GenBank/DDBJ databases">
        <authorList>
            <person name="Chung I.-Y."/>
            <person name="Cho Y.-H."/>
        </authorList>
    </citation>
    <scope>NUCLEOTIDE SEQUENCE [LARGE SCALE GENOMIC DNA]</scope>
</reference>
<feature type="domain" description="HTH cro/C1-type" evidence="5">
    <location>
        <begin position="39"/>
        <end position="83"/>
    </location>
</feature>
<dbReference type="InterPro" id="IPR001387">
    <property type="entry name" value="Cro/C1-type_HTH"/>
</dbReference>
<dbReference type="Pfam" id="PF00717">
    <property type="entry name" value="Peptidase_S24"/>
    <property type="match status" value="1"/>
</dbReference>
<evidence type="ECO:0000259" key="5">
    <source>
        <dbReference type="PROSITE" id="PS50943"/>
    </source>
</evidence>
<dbReference type="GO" id="GO:0003677">
    <property type="term" value="F:DNA binding"/>
    <property type="evidence" value="ECO:0007669"/>
    <property type="project" value="UniProtKB-KW"/>
</dbReference>
<evidence type="ECO:0000313" key="7">
    <source>
        <dbReference type="Proteomes" id="UP000028560"/>
    </source>
</evidence>
<proteinExistence type="predicted"/>
<dbReference type="InterPro" id="IPR010982">
    <property type="entry name" value="Lambda_DNA-bd_dom_sf"/>
</dbReference>
<dbReference type="SUPFAM" id="SSF47413">
    <property type="entry name" value="lambda repressor-like DNA-binding domains"/>
    <property type="match status" value="1"/>
</dbReference>
<keyword evidence="7" id="KW-1185">Reference proteome</keyword>
<dbReference type="Gene3D" id="1.10.260.40">
    <property type="entry name" value="lambda repressor-like DNA-binding domains"/>
    <property type="match status" value="1"/>
</dbReference>
<dbReference type="GeneID" id="20283589"/>
<keyword evidence="3" id="KW-0804">Transcription</keyword>
<name>A0A075CI58_9CAUD</name>
<dbReference type="Pfam" id="PF01381">
    <property type="entry name" value="HTH_3"/>
    <property type="match status" value="1"/>
</dbReference>
<dbReference type="InterPro" id="IPR039418">
    <property type="entry name" value="LexA-like"/>
</dbReference>
<dbReference type="OrthoDB" id="6548at10239"/>
<gene>
    <name evidence="6" type="ORF">MP48_001</name>
</gene>
<dbReference type="KEGG" id="vg:20283589"/>
<accession>A0A075CI58</accession>
<dbReference type="InterPro" id="IPR036286">
    <property type="entry name" value="LexA/Signal_pep-like_sf"/>
</dbReference>
<evidence type="ECO:0000313" key="6">
    <source>
        <dbReference type="EMBL" id="AGZ17196.1"/>
    </source>
</evidence>
<evidence type="ECO:0000256" key="4">
    <source>
        <dbReference type="SAM" id="MobiDB-lite"/>
    </source>
</evidence>
<evidence type="ECO:0000256" key="3">
    <source>
        <dbReference type="ARBA" id="ARBA00023163"/>
    </source>
</evidence>
<dbReference type="Gene3D" id="2.10.109.10">
    <property type="entry name" value="Umud Fragment, subunit A"/>
    <property type="match status" value="1"/>
</dbReference>
<sequence>MKSDTYGKTEQDQSDKAAVPTFTQEVGTRIAEVARLLGSRRALAKQVGIHETQLYRYIKGINAAAPELLSAIAKAGRVSLDWLINGEEVAATPAEGAKSIEGEYVYIPLYDGQVSAGHGSWTDGATVLVNLAFTRYSLRKKGLDPSSISAIRIGGDSMEPLLCDGDTVLVDHTKSTVQDAAVYVVRLDDHLYAKRLQRRFDGSVSIISENKAYTEMIVPKAKLSDLEIIGRVVWASRWMV</sequence>
<dbReference type="Proteomes" id="UP000028560">
    <property type="component" value="Segment"/>
</dbReference>
<dbReference type="PANTHER" id="PTHR40661:SF3">
    <property type="entry name" value="FELS-1 PROPHAGE TRANSCRIPTIONAL REGULATOR"/>
    <property type="match status" value="1"/>
</dbReference>
<organism evidence="6 7">
    <name type="scientific">Pseudomonas phage MP48</name>
    <dbReference type="NCBI Taxonomy" id="1391190"/>
    <lineage>
        <taxon>Viruses</taxon>
        <taxon>Duplodnaviria</taxon>
        <taxon>Heunggongvirae</taxon>
        <taxon>Uroviricota</taxon>
        <taxon>Caudoviricetes</taxon>
        <taxon>Casadabanvirus</taxon>
        <taxon>Casadabanvirus MP48</taxon>
    </lineage>
</organism>
<dbReference type="CDD" id="cd06529">
    <property type="entry name" value="S24_LexA-like"/>
    <property type="match status" value="1"/>
</dbReference>